<feature type="region of interest" description="Disordered" evidence="1">
    <location>
        <begin position="418"/>
        <end position="441"/>
    </location>
</feature>
<dbReference type="GeneID" id="108681944"/>
<dbReference type="RefSeq" id="XP_018026516.1">
    <property type="nucleotide sequence ID" value="XM_018171027.1"/>
</dbReference>
<feature type="compositionally biased region" description="Low complexity" evidence="1">
    <location>
        <begin position="267"/>
        <end position="278"/>
    </location>
</feature>
<proteinExistence type="predicted"/>
<feature type="compositionally biased region" description="Polar residues" evidence="1">
    <location>
        <begin position="279"/>
        <end position="297"/>
    </location>
</feature>
<feature type="compositionally biased region" description="Basic and acidic residues" evidence="1">
    <location>
        <begin position="1085"/>
        <end position="1104"/>
    </location>
</feature>
<accession>A0A8B7PM82</accession>
<feature type="region of interest" description="Disordered" evidence="1">
    <location>
        <begin position="1386"/>
        <end position="1414"/>
    </location>
</feature>
<gene>
    <name evidence="3" type="primary">LOC108681944</name>
</gene>
<dbReference type="KEGG" id="hazt:108681944"/>
<evidence type="ECO:0000256" key="1">
    <source>
        <dbReference type="SAM" id="MobiDB-lite"/>
    </source>
</evidence>
<feature type="region of interest" description="Disordered" evidence="1">
    <location>
        <begin position="260"/>
        <end position="347"/>
    </location>
</feature>
<name>A0A8B7PM82_HYAAZ</name>
<feature type="compositionally biased region" description="Polar residues" evidence="1">
    <location>
        <begin position="1249"/>
        <end position="1266"/>
    </location>
</feature>
<feature type="compositionally biased region" description="Pro residues" evidence="1">
    <location>
        <begin position="53"/>
        <end position="71"/>
    </location>
</feature>
<reference evidence="3" key="1">
    <citation type="submission" date="2025-08" db="UniProtKB">
        <authorList>
            <consortium name="RefSeq"/>
        </authorList>
    </citation>
    <scope>IDENTIFICATION</scope>
    <source>
        <tissue evidence="3">Whole organism</tissue>
    </source>
</reference>
<feature type="region of interest" description="Disordered" evidence="1">
    <location>
        <begin position="1159"/>
        <end position="1266"/>
    </location>
</feature>
<feature type="region of interest" description="Disordered" evidence="1">
    <location>
        <begin position="39"/>
        <end position="173"/>
    </location>
</feature>
<protein>
    <submittedName>
        <fullName evidence="3">Uncharacterized protein LOC108681944 isoform X1</fullName>
    </submittedName>
</protein>
<evidence type="ECO:0000313" key="2">
    <source>
        <dbReference type="Proteomes" id="UP000694843"/>
    </source>
</evidence>
<feature type="region of interest" description="Disordered" evidence="1">
    <location>
        <begin position="1431"/>
        <end position="1459"/>
    </location>
</feature>
<sequence length="1474" mass="161354">MDTLLQKLRQNMAELAVQGDDFTRQIWHMYATFEDFLEHQQQQQGSPSDPRRSTPPFPVARGNTPPPPPAPSHSGGGSSASARRKMSSRSKRRRATSGGSCRGSRDDNSGAGGAASDSCTPLVATIRSIQEGRRGGTASSDDVDETFPPDPAPNAQHRNFSSHLSPSVPGMGLHPSSMDALSCSGYAGTNSIDSGYKSACPTPDLSDSFYPESLFLRSSSGGLISPRPRITMGTRMMSKGARVGSDPAYYEDIDPLEIPGLFHRRPSTSPGPRSGSTTVSRPRSASTGSRSSPTTFPATRRALRSSPHMSSTGSLTSSGLPYSRHSSPGGAYSSPGGISPASRRMESPHEGCNLIAEMQASSSSQLALLEREIDALLTGTSNDATQYSLSEGAHDLSPGVGFAHQRHRDHHEHLFRVQEDETASSPQGRPPHPPTRLRGSNINNNKLSIDAICDHHLFDFDLASQFCPEVDKDEDFAHGMPQLSLTLCKLQGKIPGNITNSVLQQPSCNIPVNLISEWRQGVIMHDLNKEQLSKGLKRSSCIHESVKHSRAQLPEVKNGTGITSLDAHRLGCTTPRSLENFMSRISELSPPPFCLKTPLTKENIGKLNNITRGRGNACEDDVRDKDVGDKKEIRRHGKICRKGTPYPHPPCVTVEQAVNGGDVASVIASDKTRVSDNSSSVDDPDCLETATVISSSDRMSASSLSTTKTMQPISRSLEDLPKSSFFSINLDKKEWPLHRRNNVPTLEDLYHHHMYEAILYGEGQVPPCDVPRIPSPPPLPTRPPNLMPPNHVISVPQHMRRLASTEQMLKRLDFGKSLHLSTKNAVKSSNTEQLKNVQHQTFSIECADPNCKEICTYCDCNIQQMSFQAMHLERISQSKVSTGVGAKILNQNRQTKLQKFGAAIRKSLSSDRSLESMKSSSDSIKDGERVFVSNMGIRKEFRDLTIGQVKSGKLDCGCDIDACCSQKPPTECCLSNEICLECTDWKCLRGQEEPNRDQLHSNAVNECDGHDTNARNNINSNGIDTADIPIKAKVTLGIIDPQTVQKKTATKKDSKDLETITEIKLCSSLSSVESFTLPMSAAPPDVKRDSDAETKITERSDGARKLLAAEAFTDRSPNAVQELRDSSSPPPPPPPHAAIFLHDVSLDDKELLTCENKIDKERTHKPQPPPRTTSAFQLSENTNLKISSAKDQEKFPDARNNEVNNRKDTVQRPSSSLWERLNPLKTKPRKDLQRPLPPLPSRAPRSFSMERNVSHQKSNLPLQTKTNFNGNKNIIAFHNHLKVTQFNNNNMTANSPSDILVSSGGVENRNECSVLRTCREINNHLPGNVLQPQESGPQLMLEQNPCCCSCLSHSCCCEELCAKQKFPVKNLAAEQLPELAAIAHDNDASSSEFQEESSELRKEEPTVFTSTKQQMRPIPCPRIFSLSAAKLSQPSVPAPTETNKTSGTSGEPKSGALIQPVDDEYGFNVASYLI</sequence>
<evidence type="ECO:0000313" key="3">
    <source>
        <dbReference type="RefSeq" id="XP_018026516.1"/>
    </source>
</evidence>
<feature type="compositionally biased region" description="Polar residues" evidence="1">
    <location>
        <begin position="1172"/>
        <end position="1186"/>
    </location>
</feature>
<keyword evidence="2" id="KW-1185">Reference proteome</keyword>
<feature type="compositionally biased region" description="Polar residues" evidence="1">
    <location>
        <begin position="1431"/>
        <end position="1451"/>
    </location>
</feature>
<dbReference type="Proteomes" id="UP000694843">
    <property type="component" value="Unplaced"/>
</dbReference>
<feature type="compositionally biased region" description="Basic residues" evidence="1">
    <location>
        <begin position="82"/>
        <end position="95"/>
    </location>
</feature>
<feature type="region of interest" description="Disordered" evidence="1">
    <location>
        <begin position="1079"/>
        <end position="1137"/>
    </location>
</feature>
<feature type="compositionally biased region" description="Basic and acidic residues" evidence="1">
    <location>
        <begin position="1188"/>
        <end position="1210"/>
    </location>
</feature>
<feature type="compositionally biased region" description="Polar residues" evidence="1">
    <location>
        <begin position="156"/>
        <end position="165"/>
    </location>
</feature>
<organism evidence="2 3">
    <name type="scientific">Hyalella azteca</name>
    <name type="common">Amphipod</name>
    <dbReference type="NCBI Taxonomy" id="294128"/>
    <lineage>
        <taxon>Eukaryota</taxon>
        <taxon>Metazoa</taxon>
        <taxon>Ecdysozoa</taxon>
        <taxon>Arthropoda</taxon>
        <taxon>Crustacea</taxon>
        <taxon>Multicrustacea</taxon>
        <taxon>Malacostraca</taxon>
        <taxon>Eumalacostraca</taxon>
        <taxon>Peracarida</taxon>
        <taxon>Amphipoda</taxon>
        <taxon>Senticaudata</taxon>
        <taxon>Talitrida</taxon>
        <taxon>Talitroidea</taxon>
        <taxon>Hyalellidae</taxon>
        <taxon>Hyalella</taxon>
    </lineage>
</organism>
<feature type="compositionally biased region" description="Low complexity" evidence="1">
    <location>
        <begin position="305"/>
        <end position="342"/>
    </location>
</feature>
<dbReference type="OrthoDB" id="6380871at2759"/>